<dbReference type="Proteomes" id="UP000028582">
    <property type="component" value="Unassembled WGS sequence"/>
</dbReference>
<name>A0A081AU31_PHYNI</name>
<dbReference type="EMBL" id="ANJA01000706">
    <property type="protein sequence ID" value="ETO82392.1"/>
    <property type="molecule type" value="Genomic_DNA"/>
</dbReference>
<accession>A0A081AU31</accession>
<dbReference type="AlphaFoldDB" id="A0A081AU31"/>
<evidence type="ECO:0000313" key="1">
    <source>
        <dbReference type="EMBL" id="ETO82392.1"/>
    </source>
</evidence>
<sequence>MFFNRLNGSDTDVEMLKALAQTFPEVVYLRSVWDGLIDHWVVLVTNGVGAEVTLLDSVEPPVTPELLSTLTR</sequence>
<reference evidence="1 2" key="1">
    <citation type="submission" date="2013-11" db="EMBL/GenBank/DDBJ databases">
        <title>The Genome Sequence of Phytophthora parasitica P1976.</title>
        <authorList>
            <consortium name="The Broad Institute Genomics Platform"/>
            <person name="Russ C."/>
            <person name="Tyler B."/>
            <person name="Panabieres F."/>
            <person name="Shan W."/>
            <person name="Tripathy S."/>
            <person name="Grunwald N."/>
            <person name="Machado M."/>
            <person name="Johnson C.S."/>
            <person name="Walker B."/>
            <person name="Young S."/>
            <person name="Zeng Q."/>
            <person name="Gargeya S."/>
            <person name="Fitzgerald M."/>
            <person name="Haas B."/>
            <person name="Abouelleil A."/>
            <person name="Allen A.W."/>
            <person name="Alvarado L."/>
            <person name="Arachchi H.M."/>
            <person name="Berlin A.M."/>
            <person name="Chapman S.B."/>
            <person name="Gainer-Dewar J."/>
            <person name="Goldberg J."/>
            <person name="Griggs A."/>
            <person name="Gujja S."/>
            <person name="Hansen M."/>
            <person name="Howarth C."/>
            <person name="Imamovic A."/>
            <person name="Ireland A."/>
            <person name="Larimer J."/>
            <person name="McCowan C."/>
            <person name="Murphy C."/>
            <person name="Pearson M."/>
            <person name="Poon T.W."/>
            <person name="Priest M."/>
            <person name="Roberts A."/>
            <person name="Saif S."/>
            <person name="Shea T."/>
            <person name="Sisk P."/>
            <person name="Sykes S."/>
            <person name="Wortman J."/>
            <person name="Nusbaum C."/>
            <person name="Birren B."/>
        </authorList>
    </citation>
    <scope>NUCLEOTIDE SEQUENCE [LARGE SCALE GENOMIC DNA]</scope>
    <source>
        <strain evidence="1 2">P1976</strain>
    </source>
</reference>
<evidence type="ECO:0000313" key="2">
    <source>
        <dbReference type="Proteomes" id="UP000028582"/>
    </source>
</evidence>
<comment type="caution">
    <text evidence="1">The sequence shown here is derived from an EMBL/GenBank/DDBJ whole genome shotgun (WGS) entry which is preliminary data.</text>
</comment>
<gene>
    <name evidence="1" type="ORF">F444_03467</name>
</gene>
<organism evidence="1 2">
    <name type="scientific">Phytophthora nicotianae P1976</name>
    <dbReference type="NCBI Taxonomy" id="1317066"/>
    <lineage>
        <taxon>Eukaryota</taxon>
        <taxon>Sar</taxon>
        <taxon>Stramenopiles</taxon>
        <taxon>Oomycota</taxon>
        <taxon>Peronosporomycetes</taxon>
        <taxon>Peronosporales</taxon>
        <taxon>Peronosporaceae</taxon>
        <taxon>Phytophthora</taxon>
    </lineage>
</organism>
<protein>
    <submittedName>
        <fullName evidence="1">Uncharacterized protein</fullName>
    </submittedName>
</protein>
<proteinExistence type="predicted"/>